<dbReference type="Proteomes" id="UP001224775">
    <property type="component" value="Unassembled WGS sequence"/>
</dbReference>
<accession>A0AAD8YDF2</accession>
<evidence type="ECO:0000256" key="1">
    <source>
        <dbReference type="SAM" id="Coils"/>
    </source>
</evidence>
<gene>
    <name evidence="4" type="ORF">QTG54_005842</name>
</gene>
<evidence type="ECO:0000313" key="4">
    <source>
        <dbReference type="EMBL" id="KAK1743221.1"/>
    </source>
</evidence>
<keyword evidence="2" id="KW-0732">Signal</keyword>
<feature type="chain" id="PRO_5042265948" description="Peptidase S74 domain-containing protein" evidence="2">
    <location>
        <begin position="21"/>
        <end position="398"/>
    </location>
</feature>
<dbReference type="Pfam" id="PF13884">
    <property type="entry name" value="Peptidase_S74"/>
    <property type="match status" value="1"/>
</dbReference>
<protein>
    <recommendedName>
        <fullName evidence="3">Peptidase S74 domain-containing protein</fullName>
    </recommendedName>
</protein>
<organism evidence="4 5">
    <name type="scientific">Skeletonema marinoi</name>
    <dbReference type="NCBI Taxonomy" id="267567"/>
    <lineage>
        <taxon>Eukaryota</taxon>
        <taxon>Sar</taxon>
        <taxon>Stramenopiles</taxon>
        <taxon>Ochrophyta</taxon>
        <taxon>Bacillariophyta</taxon>
        <taxon>Coscinodiscophyceae</taxon>
        <taxon>Thalassiosirophycidae</taxon>
        <taxon>Thalassiosirales</taxon>
        <taxon>Skeletonemataceae</taxon>
        <taxon>Skeletonema</taxon>
        <taxon>Skeletonema marinoi-dohrnii complex</taxon>
    </lineage>
</organism>
<feature type="signal peptide" evidence="2">
    <location>
        <begin position="1"/>
        <end position="20"/>
    </location>
</feature>
<evidence type="ECO:0000256" key="2">
    <source>
        <dbReference type="SAM" id="SignalP"/>
    </source>
</evidence>
<comment type="caution">
    <text evidence="4">The sequence shown here is derived from an EMBL/GenBank/DDBJ whole genome shotgun (WGS) entry which is preliminary data.</text>
</comment>
<name>A0AAD8YDF2_9STRA</name>
<evidence type="ECO:0000259" key="3">
    <source>
        <dbReference type="PROSITE" id="PS51688"/>
    </source>
</evidence>
<dbReference type="InterPro" id="IPR030392">
    <property type="entry name" value="S74_ICA"/>
</dbReference>
<feature type="coiled-coil region" evidence="1">
    <location>
        <begin position="366"/>
        <end position="396"/>
    </location>
</feature>
<proteinExistence type="predicted"/>
<keyword evidence="5" id="KW-1185">Reference proteome</keyword>
<feature type="domain" description="Peptidase S74" evidence="3">
    <location>
        <begin position="283"/>
        <end position="387"/>
    </location>
</feature>
<dbReference type="PROSITE" id="PS51688">
    <property type="entry name" value="ICA"/>
    <property type="match status" value="1"/>
</dbReference>
<dbReference type="EMBL" id="JATAAI010000009">
    <property type="protein sequence ID" value="KAK1743221.1"/>
    <property type="molecule type" value="Genomic_DNA"/>
</dbReference>
<dbReference type="AlphaFoldDB" id="A0AAD8YDF2"/>
<sequence>MNLLSISICLAFSLTPSVAAWSSKRQETILDEDGNEWAVIDYDPETKAAKFDRFIASSFHGDSLDFRGREVRNAAIVDSSIEGIQHLTVESIAIRQASSTGTKNGHGPAIIDGDGVVSSTPHMRWDVQSKELRVPALGSFGSKLEVRSTVDFLSHTLRNVVLEPDTELQGLTFKDGIIENSILRNVTAVDLNLGDVVVETVSINEFTASNNVGAFVTVAENGKLDASSTMKSNEGQLLIDDDVIMSKSLQVEADLQVSGEAYLGGSLAVAGSVLGGGPYVDISDRRYKRNVQHLNSSEVLNDLLQLKGVSYELDTEQMTYLSGSKANAKKERQVGFIAQDVEVLFPELVYNDKDNDFRGVYYSRFVPLLVESLKQLTQEVRELQELNKQCLQAIKDKQ</sequence>
<evidence type="ECO:0000313" key="5">
    <source>
        <dbReference type="Proteomes" id="UP001224775"/>
    </source>
</evidence>
<reference evidence="4" key="1">
    <citation type="submission" date="2023-06" db="EMBL/GenBank/DDBJ databases">
        <title>Survivors Of The Sea: Transcriptome response of Skeletonema marinoi to long-term dormancy.</title>
        <authorList>
            <person name="Pinder M.I.M."/>
            <person name="Kourtchenko O."/>
            <person name="Robertson E.K."/>
            <person name="Larsson T."/>
            <person name="Maumus F."/>
            <person name="Osuna-Cruz C.M."/>
            <person name="Vancaester E."/>
            <person name="Stenow R."/>
            <person name="Vandepoele K."/>
            <person name="Ploug H."/>
            <person name="Bruchert V."/>
            <person name="Godhe A."/>
            <person name="Topel M."/>
        </authorList>
    </citation>
    <scope>NUCLEOTIDE SEQUENCE</scope>
    <source>
        <strain evidence="4">R05AC</strain>
    </source>
</reference>
<keyword evidence="1" id="KW-0175">Coiled coil</keyword>